<evidence type="ECO:0000256" key="1">
    <source>
        <dbReference type="SAM" id="MobiDB-lite"/>
    </source>
</evidence>
<proteinExistence type="predicted"/>
<feature type="compositionally biased region" description="Acidic residues" evidence="1">
    <location>
        <begin position="530"/>
        <end position="543"/>
    </location>
</feature>
<sequence length="543" mass="59561">MFAIAAFPPNLSIIREQCYPILTICEAQVPGRHCRLYAALARSLDVRSACIALDRLEIKLKSAAMTGDRYSISTLEVLWTASGRAGIQACMLCNQVVQDQNNAQIIEATATLLAAALSAWRRTTIKDVTIDVAAITTTLNTLITRAEEEEQLIIANSVLGKDSKSKALAKAGAIIIEAAIKALETPFAMRWSRTFFHIACIALRIHPSINSCKAVSICARTLGPPDQPLILRRLVANLISILLECLSPIDDKEEKEDKEQALNSTSSSKRRRRRRTESSSTNNLRETDVLLLAESDLFASACNALRDIILNLSADLPMNSRLMVDGLAAHLFLITSKLFPEYAAVAALSFATSTLITPNANAHRSDLVANAKQATQHDTPDRPQLDAALANLRCIIDSLLRPSVPNSADWQQSHTCENQPFSSSQLIPSPQEFMISEKQAQTTSVYMDTTEDVSSHPKEPDYEILQKEEVRFTAVGHEELTKNVVEDAMASTIPLPDNNVPLAEDISENIAKDDNVPLAEDNSENKAKDNDDDDDDSFPDIVV</sequence>
<name>A0A7S3K0I4_9STRA</name>
<gene>
    <name evidence="2" type="ORF">ALAG00032_LOCUS9528</name>
</gene>
<protein>
    <submittedName>
        <fullName evidence="2">Uncharacterized protein</fullName>
    </submittedName>
</protein>
<feature type="region of interest" description="Disordered" evidence="1">
    <location>
        <begin position="495"/>
        <end position="543"/>
    </location>
</feature>
<dbReference type="EMBL" id="HBIJ01014204">
    <property type="protein sequence ID" value="CAE0368765.1"/>
    <property type="molecule type" value="Transcribed_RNA"/>
</dbReference>
<dbReference type="AlphaFoldDB" id="A0A7S3K0I4"/>
<reference evidence="2" key="1">
    <citation type="submission" date="2021-01" db="EMBL/GenBank/DDBJ databases">
        <authorList>
            <person name="Corre E."/>
            <person name="Pelletier E."/>
            <person name="Niang G."/>
            <person name="Scheremetjew M."/>
            <person name="Finn R."/>
            <person name="Kale V."/>
            <person name="Holt S."/>
            <person name="Cochrane G."/>
            <person name="Meng A."/>
            <person name="Brown T."/>
            <person name="Cohen L."/>
        </authorList>
    </citation>
    <scope>NUCLEOTIDE SEQUENCE</scope>
    <source>
        <strain evidence="2">CCMP1510</strain>
    </source>
</reference>
<organism evidence="2">
    <name type="scientific">Aureoumbra lagunensis</name>
    <dbReference type="NCBI Taxonomy" id="44058"/>
    <lineage>
        <taxon>Eukaryota</taxon>
        <taxon>Sar</taxon>
        <taxon>Stramenopiles</taxon>
        <taxon>Ochrophyta</taxon>
        <taxon>Pelagophyceae</taxon>
        <taxon>Pelagomonadales</taxon>
        <taxon>Aureoumbra</taxon>
    </lineage>
</organism>
<feature type="region of interest" description="Disordered" evidence="1">
    <location>
        <begin position="254"/>
        <end position="280"/>
    </location>
</feature>
<evidence type="ECO:0000313" key="2">
    <source>
        <dbReference type="EMBL" id="CAE0368765.1"/>
    </source>
</evidence>
<accession>A0A7S3K0I4</accession>